<reference evidence="1 2" key="1">
    <citation type="submission" date="2019-05" db="EMBL/GenBank/DDBJ databases">
        <title>The compact genome of Giardia muris reveals important steps in the evolution of intestinal protozoan parasites.</title>
        <authorList>
            <person name="Xu F."/>
            <person name="Jimenez-Gonzalez A."/>
            <person name="Einarsson E."/>
            <person name="Astvaldsson A."/>
            <person name="Peirasmaki D."/>
            <person name="Eckmann L."/>
            <person name="Andersson J.O."/>
            <person name="Svard S.G."/>
            <person name="Jerlstrom-Hultqvist J."/>
        </authorList>
    </citation>
    <scope>NUCLEOTIDE SEQUENCE [LARGE SCALE GENOMIC DNA]</scope>
    <source>
        <strain evidence="1 2">Roberts-Thomson</strain>
    </source>
</reference>
<sequence length="280" mass="30479">MNQLSVVVDCNLTAYEAAEVSEPRVLELVDAIATFITMQQAASPLFLWTLYCFADTPVLAAAGFDFTRSRIERKPVSQETLKRKLIERFAYTSRKGSVTGAGLIAGISAIVRARSLLSGTQLSQYSGRVLIITASDVLDLLTLNTSLFVSQQNTAHIDVLGIGNRAALPLQQLALLTESNYRLARPPSSPDTPWLPTLFSSLLLVSPHLHWRQVQSEAVSSLATLKLSGQCGSCGRDVEFGAICAECLVMYCDACLPDRCPCGTSIPNRIKKEGRKDVRT</sequence>
<evidence type="ECO:0000313" key="1">
    <source>
        <dbReference type="EMBL" id="TNJ28868.1"/>
    </source>
</evidence>
<organism evidence="1 2">
    <name type="scientific">Giardia muris</name>
    <dbReference type="NCBI Taxonomy" id="5742"/>
    <lineage>
        <taxon>Eukaryota</taxon>
        <taxon>Metamonada</taxon>
        <taxon>Diplomonadida</taxon>
        <taxon>Hexamitidae</taxon>
        <taxon>Giardiinae</taxon>
        <taxon>Giardia</taxon>
    </lineage>
</organism>
<gene>
    <name evidence="1" type="ORF">GMRT_15540</name>
</gene>
<protein>
    <submittedName>
        <fullName evidence="1">TFIIH P34</fullName>
    </submittedName>
</protein>
<name>A0A4Z1SZG6_GIAMU</name>
<dbReference type="VEuPathDB" id="GiardiaDB:GMRT_15540"/>
<dbReference type="Proteomes" id="UP000315496">
    <property type="component" value="Chromosome 2"/>
</dbReference>
<evidence type="ECO:0000313" key="2">
    <source>
        <dbReference type="Proteomes" id="UP000315496"/>
    </source>
</evidence>
<accession>A0A4Z1SZG6</accession>
<dbReference type="OrthoDB" id="10252608at2759"/>
<keyword evidence="2" id="KW-1185">Reference proteome</keyword>
<dbReference type="EMBL" id="VDLU01000002">
    <property type="protein sequence ID" value="TNJ28868.1"/>
    <property type="molecule type" value="Genomic_DNA"/>
</dbReference>
<dbReference type="AlphaFoldDB" id="A0A4Z1SZG6"/>
<comment type="caution">
    <text evidence="1">The sequence shown here is derived from an EMBL/GenBank/DDBJ whole genome shotgun (WGS) entry which is preliminary data.</text>
</comment>
<proteinExistence type="predicted"/>